<dbReference type="GO" id="GO:0016746">
    <property type="term" value="F:acyltransferase activity"/>
    <property type="evidence" value="ECO:0007669"/>
    <property type="project" value="UniProtKB-KW"/>
</dbReference>
<keyword evidence="5 7" id="KW-0472">Membrane</keyword>
<accession>A0A8S1N9V9</accession>
<dbReference type="GO" id="GO:0030258">
    <property type="term" value="P:lipid modification"/>
    <property type="evidence" value="ECO:0007669"/>
    <property type="project" value="TreeGrafter"/>
</dbReference>
<dbReference type="InterPro" id="IPR004299">
    <property type="entry name" value="MBOAT_fam"/>
</dbReference>
<evidence type="ECO:0000313" key="8">
    <source>
        <dbReference type="EMBL" id="CAD8088059.1"/>
    </source>
</evidence>
<sequence length="461" mass="54543">MLLSFFEWLGGLIGLPEDQARMVFGFIITIPLGFLFKTLKSAQLRKYFGLTIGLLLSYMLYQEKLISVIIQNIIVYEMTKRISLNKIGIKAKWVFYETLIYVAVHHIYRQYTDYGGWKLDITTILMMNTVKWTSFAYNYEDGLRKDEDLNSDQKERKLSKMPSYTDYFGFMFFFCGCLAGPSFDYYDYDIFIKRTNVYQNIPSTLSETFRLFRNALIYSFFIVVVYPRWSLESLLSTEYEEACLLYKILWLNLTITLHRTKYVSGWLFSESGLAAAGFTYNGQQDGKDRWLRIRSIDPTIDLTTNPKDKIELWNISVQVWLKKYVYLRVYPESVLKSSAAKSQKAQLITFAVSAFWHGFYPGYYISFFHWNLIGMINKYIHKLGQNTNVLKIWDKNIFFRSVRFYFVNSLFNSFGVGFQLMNVRDNLRFYGSVYYIFNLTTYILFAFFTVTQFGQKPRKKQ</sequence>
<evidence type="ECO:0000313" key="9">
    <source>
        <dbReference type="Proteomes" id="UP000688137"/>
    </source>
</evidence>
<keyword evidence="2" id="KW-0808">Transferase</keyword>
<keyword evidence="6" id="KW-0012">Acyltransferase</keyword>
<comment type="subcellular location">
    <subcellularLocation>
        <location evidence="1">Membrane</location>
        <topology evidence="1">Multi-pass membrane protein</topology>
    </subcellularLocation>
</comment>
<dbReference type="PANTHER" id="PTHR13906:SF4">
    <property type="entry name" value="LYSOPHOSPHOLIPID ACYLTRANSFERASE 6"/>
    <property type="match status" value="1"/>
</dbReference>
<feature type="transmembrane region" description="Helical" evidence="7">
    <location>
        <begin position="402"/>
        <end position="421"/>
    </location>
</feature>
<evidence type="ECO:0000256" key="3">
    <source>
        <dbReference type="ARBA" id="ARBA00022692"/>
    </source>
</evidence>
<keyword evidence="4 7" id="KW-1133">Transmembrane helix</keyword>
<evidence type="ECO:0000256" key="1">
    <source>
        <dbReference type="ARBA" id="ARBA00004141"/>
    </source>
</evidence>
<evidence type="ECO:0000256" key="2">
    <source>
        <dbReference type="ARBA" id="ARBA00022679"/>
    </source>
</evidence>
<dbReference type="AlphaFoldDB" id="A0A8S1N9V9"/>
<keyword evidence="9" id="KW-1185">Reference proteome</keyword>
<organism evidence="8 9">
    <name type="scientific">Paramecium primaurelia</name>
    <dbReference type="NCBI Taxonomy" id="5886"/>
    <lineage>
        <taxon>Eukaryota</taxon>
        <taxon>Sar</taxon>
        <taxon>Alveolata</taxon>
        <taxon>Ciliophora</taxon>
        <taxon>Intramacronucleata</taxon>
        <taxon>Oligohymenophorea</taxon>
        <taxon>Peniculida</taxon>
        <taxon>Parameciidae</taxon>
        <taxon>Paramecium</taxon>
    </lineage>
</organism>
<feature type="transmembrane region" description="Helical" evidence="7">
    <location>
        <begin position="433"/>
        <end position="454"/>
    </location>
</feature>
<feature type="transmembrane region" description="Helical" evidence="7">
    <location>
        <begin position="164"/>
        <end position="183"/>
    </location>
</feature>
<feature type="transmembrane region" description="Helical" evidence="7">
    <location>
        <begin position="20"/>
        <end position="39"/>
    </location>
</feature>
<dbReference type="OMA" id="WHGTRPG"/>
<dbReference type="GO" id="GO:0016020">
    <property type="term" value="C:membrane"/>
    <property type="evidence" value="ECO:0007669"/>
    <property type="project" value="UniProtKB-SubCell"/>
</dbReference>
<comment type="caution">
    <text evidence="8">The sequence shown here is derived from an EMBL/GenBank/DDBJ whole genome shotgun (WGS) entry which is preliminary data.</text>
</comment>
<evidence type="ECO:0000256" key="5">
    <source>
        <dbReference type="ARBA" id="ARBA00023136"/>
    </source>
</evidence>
<dbReference type="EMBL" id="CAJJDM010000083">
    <property type="protein sequence ID" value="CAD8088059.1"/>
    <property type="molecule type" value="Genomic_DNA"/>
</dbReference>
<dbReference type="PANTHER" id="PTHR13906">
    <property type="entry name" value="PORCUPINE"/>
    <property type="match status" value="1"/>
</dbReference>
<proteinExistence type="predicted"/>
<protein>
    <submittedName>
        <fullName evidence="8">Uncharacterized protein</fullName>
    </submittedName>
</protein>
<evidence type="ECO:0000256" key="7">
    <source>
        <dbReference type="SAM" id="Phobius"/>
    </source>
</evidence>
<dbReference type="InterPro" id="IPR049941">
    <property type="entry name" value="LPLAT_7/PORCN-like"/>
</dbReference>
<keyword evidence="3 7" id="KW-0812">Transmembrane</keyword>
<dbReference type="Pfam" id="PF03062">
    <property type="entry name" value="MBOAT"/>
    <property type="match status" value="1"/>
</dbReference>
<evidence type="ECO:0000256" key="6">
    <source>
        <dbReference type="ARBA" id="ARBA00023315"/>
    </source>
</evidence>
<name>A0A8S1N9V9_PARPR</name>
<evidence type="ECO:0000256" key="4">
    <source>
        <dbReference type="ARBA" id="ARBA00022989"/>
    </source>
</evidence>
<dbReference type="Proteomes" id="UP000688137">
    <property type="component" value="Unassembled WGS sequence"/>
</dbReference>
<reference evidence="8" key="1">
    <citation type="submission" date="2021-01" db="EMBL/GenBank/DDBJ databases">
        <authorList>
            <consortium name="Genoscope - CEA"/>
            <person name="William W."/>
        </authorList>
    </citation>
    <scope>NUCLEOTIDE SEQUENCE</scope>
</reference>
<gene>
    <name evidence="8" type="ORF">PPRIM_AZ9-3.1.T0800065</name>
</gene>